<evidence type="ECO:0000256" key="1">
    <source>
        <dbReference type="SAM" id="MobiDB-lite"/>
    </source>
</evidence>
<organism evidence="2">
    <name type="scientific">hydrothermal vent metagenome</name>
    <dbReference type="NCBI Taxonomy" id="652676"/>
    <lineage>
        <taxon>unclassified sequences</taxon>
        <taxon>metagenomes</taxon>
        <taxon>ecological metagenomes</taxon>
    </lineage>
</organism>
<dbReference type="AlphaFoldDB" id="A0A160TJG1"/>
<evidence type="ECO:0008006" key="3">
    <source>
        <dbReference type="Google" id="ProtNLM"/>
    </source>
</evidence>
<accession>A0A160TJG1</accession>
<feature type="compositionally biased region" description="Basic and acidic residues" evidence="1">
    <location>
        <begin position="37"/>
        <end position="52"/>
    </location>
</feature>
<dbReference type="Pfam" id="PF09938">
    <property type="entry name" value="DUF2170"/>
    <property type="match status" value="1"/>
</dbReference>
<gene>
    <name evidence="2" type="ORF">MGWOODY_Smn1357</name>
</gene>
<name>A0A160TJG1_9ZZZZ</name>
<protein>
    <recommendedName>
        <fullName evidence="3">DUF2170 family protein</fullName>
    </recommendedName>
</protein>
<feature type="region of interest" description="Disordered" evidence="1">
    <location>
        <begin position="24"/>
        <end position="52"/>
    </location>
</feature>
<proteinExistence type="predicted"/>
<evidence type="ECO:0000313" key="2">
    <source>
        <dbReference type="EMBL" id="CUS43379.1"/>
    </source>
</evidence>
<reference evidence="2" key="1">
    <citation type="submission" date="2015-10" db="EMBL/GenBank/DDBJ databases">
        <authorList>
            <person name="Gilbert D.G."/>
        </authorList>
    </citation>
    <scope>NUCLEOTIDE SEQUENCE</scope>
</reference>
<sequence>MDKASVVELHQPLRHDLQRIAVEREGQLRPESPPCQRIEHDGTADRHVADGGDRGVRKRLLAAEQTVEHHGLEYCEPRHRRARAIVEGPDATVRCNGSAGTAWQIFYEPLSHRQDVVEREKIMTDIAWTVRTLKAALDGTAAVAAGEFSLRVVEGADPVLLATMHSQGDLEVFVNVSEAQIAASVLLWPCDEQPDRPAFNEFLLKTQKLVPLSNFGIATVDGRDFYELFGELATTSPLDTIVIELHTLAENAIDAARDLRAAFAPTTAR</sequence>
<dbReference type="InterPro" id="IPR019231">
    <property type="entry name" value="DUF2170"/>
</dbReference>
<dbReference type="EMBL" id="CZQE01000044">
    <property type="protein sequence ID" value="CUS43379.1"/>
    <property type="molecule type" value="Genomic_DNA"/>
</dbReference>